<keyword evidence="3" id="KW-1185">Reference proteome</keyword>
<feature type="transmembrane region" description="Helical" evidence="1">
    <location>
        <begin position="37"/>
        <end position="56"/>
    </location>
</feature>
<keyword evidence="1" id="KW-0472">Membrane</keyword>
<reference evidence="3" key="1">
    <citation type="journal article" date="2019" name="Int. J. Syst. Evol. Microbiol.">
        <title>The Global Catalogue of Microorganisms (GCM) 10K type strain sequencing project: providing services to taxonomists for standard genome sequencing and annotation.</title>
        <authorList>
            <consortium name="The Broad Institute Genomics Platform"/>
            <consortium name="The Broad Institute Genome Sequencing Center for Infectious Disease"/>
            <person name="Wu L."/>
            <person name="Ma J."/>
        </authorList>
    </citation>
    <scope>NUCLEOTIDE SEQUENCE [LARGE SCALE GENOMIC DNA]</scope>
    <source>
        <strain evidence="3">JCM 16902</strain>
    </source>
</reference>
<name>A0ABP6ZAV3_9ACTN</name>
<dbReference type="EMBL" id="BAAAZO010000002">
    <property type="protein sequence ID" value="GAA3601826.1"/>
    <property type="molecule type" value="Genomic_DNA"/>
</dbReference>
<keyword evidence="1" id="KW-1133">Transmembrane helix</keyword>
<evidence type="ECO:0000256" key="1">
    <source>
        <dbReference type="SAM" id="Phobius"/>
    </source>
</evidence>
<keyword evidence="1" id="KW-0812">Transmembrane</keyword>
<feature type="transmembrane region" description="Helical" evidence="1">
    <location>
        <begin position="62"/>
        <end position="83"/>
    </location>
</feature>
<evidence type="ECO:0000313" key="2">
    <source>
        <dbReference type="EMBL" id="GAA3601826.1"/>
    </source>
</evidence>
<feature type="transmembrane region" description="Helical" evidence="1">
    <location>
        <begin position="133"/>
        <end position="150"/>
    </location>
</feature>
<proteinExistence type="predicted"/>
<feature type="transmembrane region" description="Helical" evidence="1">
    <location>
        <begin position="162"/>
        <end position="179"/>
    </location>
</feature>
<protein>
    <recommendedName>
        <fullName evidence="4">Integral membrane protein</fullName>
    </recommendedName>
</protein>
<dbReference type="RefSeq" id="WP_231485208.1">
    <property type="nucleotide sequence ID" value="NZ_BAAAZO010000002.1"/>
</dbReference>
<comment type="caution">
    <text evidence="2">The sequence shown here is derived from an EMBL/GenBank/DDBJ whole genome shotgun (WGS) entry which is preliminary data.</text>
</comment>
<dbReference type="Proteomes" id="UP001501074">
    <property type="component" value="Unassembled WGS sequence"/>
</dbReference>
<evidence type="ECO:0008006" key="4">
    <source>
        <dbReference type="Google" id="ProtNLM"/>
    </source>
</evidence>
<organism evidence="2 3">
    <name type="scientific">Kineosporia mesophila</name>
    <dbReference type="NCBI Taxonomy" id="566012"/>
    <lineage>
        <taxon>Bacteria</taxon>
        <taxon>Bacillati</taxon>
        <taxon>Actinomycetota</taxon>
        <taxon>Actinomycetes</taxon>
        <taxon>Kineosporiales</taxon>
        <taxon>Kineosporiaceae</taxon>
        <taxon>Kineosporia</taxon>
    </lineage>
</organism>
<feature type="transmembrane region" description="Helical" evidence="1">
    <location>
        <begin position="104"/>
        <end position="121"/>
    </location>
</feature>
<accession>A0ABP6ZAV3</accession>
<sequence>MPTSSPSAPRPILGPLNRQFPVDEALPADRVRSRLSAYVYGNILVLAAIIGTTGSSDHSHSWLIVLATALTTYLAHVFAHHVAEQVGRTDEEHRSHLMHEIRDAVPILSSGITPVLIFTGLAQEWFEPGPAEIVAAGLVVLRLAGTGLVVERLSGRRTSAATLWSGAGIAAVGIVIALLKVKFSH</sequence>
<evidence type="ECO:0000313" key="3">
    <source>
        <dbReference type="Proteomes" id="UP001501074"/>
    </source>
</evidence>
<gene>
    <name evidence="2" type="ORF">GCM10022223_16960</name>
</gene>